<sequence>MGAQRRQQVYLGATRGVIRVANLREKPRLAVVARIVRWKQKHLLGRVPLQQRDQSRAQLIVR</sequence>
<dbReference type="AlphaFoldDB" id="A0A645G4I0"/>
<reference evidence="1" key="1">
    <citation type="submission" date="2019-08" db="EMBL/GenBank/DDBJ databases">
        <authorList>
            <person name="Kucharzyk K."/>
            <person name="Murdoch R.W."/>
            <person name="Higgins S."/>
            <person name="Loffler F."/>
        </authorList>
    </citation>
    <scope>NUCLEOTIDE SEQUENCE</scope>
</reference>
<dbReference type="EMBL" id="VSSQ01068723">
    <property type="protein sequence ID" value="MPN20862.1"/>
    <property type="molecule type" value="Genomic_DNA"/>
</dbReference>
<protein>
    <submittedName>
        <fullName evidence="1">Uncharacterized protein</fullName>
    </submittedName>
</protein>
<gene>
    <name evidence="1" type="ORF">SDC9_168241</name>
</gene>
<name>A0A645G4I0_9ZZZZ</name>
<accession>A0A645G4I0</accession>
<comment type="caution">
    <text evidence="1">The sequence shown here is derived from an EMBL/GenBank/DDBJ whole genome shotgun (WGS) entry which is preliminary data.</text>
</comment>
<organism evidence="1">
    <name type="scientific">bioreactor metagenome</name>
    <dbReference type="NCBI Taxonomy" id="1076179"/>
    <lineage>
        <taxon>unclassified sequences</taxon>
        <taxon>metagenomes</taxon>
        <taxon>ecological metagenomes</taxon>
    </lineage>
</organism>
<evidence type="ECO:0000313" key="1">
    <source>
        <dbReference type="EMBL" id="MPN20862.1"/>
    </source>
</evidence>
<proteinExistence type="predicted"/>